<keyword evidence="7 9" id="KW-0030">Aminoacyl-tRNA synthetase</keyword>
<dbReference type="PANTHER" id="PTHR11476">
    <property type="entry name" value="HISTIDYL-TRNA SYNTHETASE"/>
    <property type="match status" value="1"/>
</dbReference>
<evidence type="ECO:0000256" key="7">
    <source>
        <dbReference type="ARBA" id="ARBA00023146"/>
    </source>
</evidence>
<dbReference type="InterPro" id="IPR036621">
    <property type="entry name" value="Anticodon-bd_dom_sf"/>
</dbReference>
<dbReference type="Pfam" id="PF03129">
    <property type="entry name" value="HGTP_anticodon"/>
    <property type="match status" value="1"/>
</dbReference>
<dbReference type="InterPro" id="IPR045864">
    <property type="entry name" value="aa-tRNA-synth_II/BPL/LPL"/>
</dbReference>
<sequence length="501" mass="53455">MTGSALVRPQTLRGFRDLLPEEMLLRNEVVARITRVYQSFGFVPLDTPVLESLPTLLGSGGEEADKQIFVVRENTKTVSAEEEPPAEVGMRFDLTVPFARIIAQYAPQQIKLPFRRYHVGPVFRADDPQPEQGRFRQFTQLDADIAGTSTVAADAEIVAVLTAAFDSLDLAAGTGYFVRVNNRKLVDAFLAGLGIEDFEVARHVLRVLDKADKITPEALRAELGEGRYDVSGDRIRGVGLAADLIDRLLDFVGVRQDTRAGTLDELAARLPDSEQAQAALAEVREFLSHLEALGVPEAGVRLDPGLARGLAYYTGTVYEATLVGAGVGSIGGGGRYDGLVSRFSDDPVAAVGVSIGIDRLVTGLANLGIEFGTTRTTADVVVLVMPKVDPAVATRVAAELRSAGVNTELYVGESVGKVGKQLAYANAQGFRAAVMIGGKEVEAGTVTVKNLQAGAESRAQIADNSEYRAAKAAGQMTVPRTELTATVREILGESPEQEQSA</sequence>
<keyword evidence="6 9" id="KW-0648">Protein biosynthesis</keyword>
<reference evidence="11 12" key="1">
    <citation type="submission" date="2021-05" db="EMBL/GenBank/DDBJ databases">
        <title>Kineosporia and Streptomyces sp. nov. two new marine actinobacteria isolated from Coral.</title>
        <authorList>
            <person name="Buangrab K."/>
            <person name="Sutthacheep M."/>
            <person name="Yeemin T."/>
            <person name="Harunari E."/>
            <person name="Igarashi Y."/>
            <person name="Kanchanasin P."/>
            <person name="Tanasupawat S."/>
            <person name="Phongsopitanun W."/>
        </authorList>
    </citation>
    <scope>NUCLEOTIDE SEQUENCE [LARGE SCALE GENOMIC DNA]</scope>
    <source>
        <strain evidence="11 12">J2-2</strain>
    </source>
</reference>
<keyword evidence="3 9" id="KW-0963">Cytoplasm</keyword>
<dbReference type="PIRSF" id="PIRSF001549">
    <property type="entry name" value="His-tRNA_synth"/>
    <property type="match status" value="1"/>
</dbReference>
<dbReference type="CDD" id="cd00773">
    <property type="entry name" value="HisRS-like_core"/>
    <property type="match status" value="1"/>
</dbReference>
<evidence type="ECO:0000256" key="4">
    <source>
        <dbReference type="ARBA" id="ARBA00022741"/>
    </source>
</evidence>
<comment type="subcellular location">
    <subcellularLocation>
        <location evidence="9">Cytoplasm</location>
    </subcellularLocation>
</comment>
<dbReference type="InterPro" id="IPR004516">
    <property type="entry name" value="HisRS/HisZ"/>
</dbReference>
<gene>
    <name evidence="9 11" type="primary">hisS</name>
    <name evidence="11" type="ORF">KIH74_03955</name>
</gene>
<dbReference type="InterPro" id="IPR004154">
    <property type="entry name" value="Anticodon-bd"/>
</dbReference>
<dbReference type="Gene3D" id="3.30.930.10">
    <property type="entry name" value="Bira Bifunctional Protein, Domain 2"/>
    <property type="match status" value="1"/>
</dbReference>
<dbReference type="RefSeq" id="WP_214154319.1">
    <property type="nucleotide sequence ID" value="NZ_JAHBAY010000001.1"/>
</dbReference>
<evidence type="ECO:0000259" key="10">
    <source>
        <dbReference type="PROSITE" id="PS50862"/>
    </source>
</evidence>
<comment type="catalytic activity">
    <reaction evidence="8 9">
        <text>tRNA(His) + L-histidine + ATP = L-histidyl-tRNA(His) + AMP + diphosphate + H(+)</text>
        <dbReference type="Rhea" id="RHEA:17313"/>
        <dbReference type="Rhea" id="RHEA-COMP:9665"/>
        <dbReference type="Rhea" id="RHEA-COMP:9689"/>
        <dbReference type="ChEBI" id="CHEBI:15378"/>
        <dbReference type="ChEBI" id="CHEBI:30616"/>
        <dbReference type="ChEBI" id="CHEBI:33019"/>
        <dbReference type="ChEBI" id="CHEBI:57595"/>
        <dbReference type="ChEBI" id="CHEBI:78442"/>
        <dbReference type="ChEBI" id="CHEBI:78527"/>
        <dbReference type="ChEBI" id="CHEBI:456215"/>
        <dbReference type="EC" id="6.1.1.21"/>
    </reaction>
</comment>
<keyword evidence="9 11" id="KW-0436">Ligase</keyword>
<dbReference type="InterPro" id="IPR041715">
    <property type="entry name" value="HisRS-like_core"/>
</dbReference>
<proteinExistence type="inferred from homology"/>
<keyword evidence="5 9" id="KW-0067">ATP-binding</keyword>
<comment type="similarity">
    <text evidence="1 9">Belongs to the class-II aminoacyl-tRNA synthetase family.</text>
</comment>
<evidence type="ECO:0000256" key="3">
    <source>
        <dbReference type="ARBA" id="ARBA00022490"/>
    </source>
</evidence>
<evidence type="ECO:0000256" key="1">
    <source>
        <dbReference type="ARBA" id="ARBA00008226"/>
    </source>
</evidence>
<evidence type="ECO:0000256" key="5">
    <source>
        <dbReference type="ARBA" id="ARBA00022840"/>
    </source>
</evidence>
<dbReference type="EMBL" id="JAHBAY010000001">
    <property type="protein sequence ID" value="MBT0768061.1"/>
    <property type="molecule type" value="Genomic_DNA"/>
</dbReference>
<dbReference type="Gene3D" id="3.40.50.800">
    <property type="entry name" value="Anticodon-binding domain"/>
    <property type="match status" value="1"/>
</dbReference>
<evidence type="ECO:0000313" key="11">
    <source>
        <dbReference type="EMBL" id="MBT0768061.1"/>
    </source>
</evidence>
<dbReference type="SUPFAM" id="SSF52954">
    <property type="entry name" value="Class II aaRS ABD-related"/>
    <property type="match status" value="1"/>
</dbReference>
<evidence type="ECO:0000256" key="2">
    <source>
        <dbReference type="ARBA" id="ARBA00011738"/>
    </source>
</evidence>
<evidence type="ECO:0000256" key="9">
    <source>
        <dbReference type="HAMAP-Rule" id="MF_00127"/>
    </source>
</evidence>
<dbReference type="Pfam" id="PF13393">
    <property type="entry name" value="tRNA-synt_His"/>
    <property type="match status" value="1"/>
</dbReference>
<dbReference type="PANTHER" id="PTHR11476:SF7">
    <property type="entry name" value="HISTIDINE--TRNA LIGASE"/>
    <property type="match status" value="1"/>
</dbReference>
<evidence type="ECO:0000313" key="12">
    <source>
        <dbReference type="Proteomes" id="UP001197247"/>
    </source>
</evidence>
<protein>
    <recommendedName>
        <fullName evidence="9">Histidine--tRNA ligase</fullName>
        <ecNumber evidence="9">6.1.1.21</ecNumber>
    </recommendedName>
    <alternativeName>
        <fullName evidence="9">Histidyl-tRNA synthetase</fullName>
        <shortName evidence="9">HisRS</shortName>
    </alternativeName>
</protein>
<keyword evidence="4 9" id="KW-0547">Nucleotide-binding</keyword>
<keyword evidence="12" id="KW-1185">Reference proteome</keyword>
<dbReference type="EC" id="6.1.1.21" evidence="9"/>
<dbReference type="Proteomes" id="UP001197247">
    <property type="component" value="Unassembled WGS sequence"/>
</dbReference>
<dbReference type="NCBIfam" id="TIGR00442">
    <property type="entry name" value="hisS"/>
    <property type="match status" value="1"/>
</dbReference>
<feature type="domain" description="Aminoacyl-transfer RNA synthetases class-II family profile" evidence="10">
    <location>
        <begin position="9"/>
        <end position="386"/>
    </location>
</feature>
<dbReference type="InterPro" id="IPR006195">
    <property type="entry name" value="aa-tRNA-synth_II"/>
</dbReference>
<dbReference type="GO" id="GO:0004821">
    <property type="term" value="F:histidine-tRNA ligase activity"/>
    <property type="evidence" value="ECO:0007669"/>
    <property type="project" value="UniProtKB-EC"/>
</dbReference>
<comment type="subunit">
    <text evidence="2 9">Homodimer.</text>
</comment>
<dbReference type="SUPFAM" id="SSF55681">
    <property type="entry name" value="Class II aaRS and biotin synthetases"/>
    <property type="match status" value="1"/>
</dbReference>
<dbReference type="InterPro" id="IPR015807">
    <property type="entry name" value="His-tRNA-ligase"/>
</dbReference>
<organism evidence="11 12">
    <name type="scientific">Kineosporia corallincola</name>
    <dbReference type="NCBI Taxonomy" id="2835133"/>
    <lineage>
        <taxon>Bacteria</taxon>
        <taxon>Bacillati</taxon>
        <taxon>Actinomycetota</taxon>
        <taxon>Actinomycetes</taxon>
        <taxon>Kineosporiales</taxon>
        <taxon>Kineosporiaceae</taxon>
        <taxon>Kineosporia</taxon>
    </lineage>
</organism>
<dbReference type="PROSITE" id="PS50862">
    <property type="entry name" value="AA_TRNA_LIGASE_II"/>
    <property type="match status" value="1"/>
</dbReference>
<evidence type="ECO:0000256" key="6">
    <source>
        <dbReference type="ARBA" id="ARBA00022917"/>
    </source>
</evidence>
<evidence type="ECO:0000256" key="8">
    <source>
        <dbReference type="ARBA" id="ARBA00047639"/>
    </source>
</evidence>
<name>A0ABS5TAH8_9ACTN</name>
<comment type="caution">
    <text evidence="11">The sequence shown here is derived from an EMBL/GenBank/DDBJ whole genome shotgun (WGS) entry which is preliminary data.</text>
</comment>
<dbReference type="HAMAP" id="MF_00127">
    <property type="entry name" value="His_tRNA_synth"/>
    <property type="match status" value="1"/>
</dbReference>
<accession>A0ABS5TAH8</accession>